<evidence type="ECO:0000256" key="1">
    <source>
        <dbReference type="SAM" id="SignalP"/>
    </source>
</evidence>
<dbReference type="Proteomes" id="UP000183487">
    <property type="component" value="Unassembled WGS sequence"/>
</dbReference>
<keyword evidence="3" id="KW-1185">Reference proteome</keyword>
<dbReference type="AlphaFoldDB" id="A0A1H1H2L1"/>
<reference evidence="3" key="1">
    <citation type="submission" date="2016-10" db="EMBL/GenBank/DDBJ databases">
        <authorList>
            <person name="Varghese N."/>
        </authorList>
    </citation>
    <scope>NUCLEOTIDE SEQUENCE [LARGE SCALE GENOMIC DNA]</scope>
    <source>
        <strain evidence="3">GAS106B</strain>
    </source>
</reference>
<evidence type="ECO:0008006" key="4">
    <source>
        <dbReference type="Google" id="ProtNLM"/>
    </source>
</evidence>
<evidence type="ECO:0000313" key="2">
    <source>
        <dbReference type="EMBL" id="SDR19318.1"/>
    </source>
</evidence>
<proteinExistence type="predicted"/>
<dbReference type="EMBL" id="FNKP01000002">
    <property type="protein sequence ID" value="SDR19318.1"/>
    <property type="molecule type" value="Genomic_DNA"/>
</dbReference>
<gene>
    <name evidence="2" type="ORF">SAMN05443245_3450</name>
</gene>
<name>A0A1H1H2L1_9BURK</name>
<sequence length="272" mass="27627">MLKKVGALMLVALSVAACGGGGDSGSSAPTAKTMKLSLYGQPLVNSSTATAHVQSVAHDASAPVAASDANASVLALQDALTARGVPADVTAQVMDGTTLHQIVMGENNGLPPTPDQFKTDPSGYLIVNFQLDDMTTPWSDPAQIAAVQQFVQDLTVFAQRASVSGKLVYAVAPIQTCDSSGGAAYALQSAITQASQKTLIAQIGVIPFGFAFDGTGNVINTADEVHLGADCRTPDAYLLDMRTNAIADYIAALYKDTASTASAASGASAAGT</sequence>
<feature type="signal peptide" evidence="1">
    <location>
        <begin position="1"/>
        <end position="19"/>
    </location>
</feature>
<dbReference type="PROSITE" id="PS51257">
    <property type="entry name" value="PROKAR_LIPOPROTEIN"/>
    <property type="match status" value="1"/>
</dbReference>
<evidence type="ECO:0000313" key="3">
    <source>
        <dbReference type="Proteomes" id="UP000183487"/>
    </source>
</evidence>
<feature type="chain" id="PRO_5010172477" description="SGNH/GDSL hydrolase family protein" evidence="1">
    <location>
        <begin position="20"/>
        <end position="272"/>
    </location>
</feature>
<organism evidence="2 3">
    <name type="scientific">Paraburkholderia fungorum</name>
    <dbReference type="NCBI Taxonomy" id="134537"/>
    <lineage>
        <taxon>Bacteria</taxon>
        <taxon>Pseudomonadati</taxon>
        <taxon>Pseudomonadota</taxon>
        <taxon>Betaproteobacteria</taxon>
        <taxon>Burkholderiales</taxon>
        <taxon>Burkholderiaceae</taxon>
        <taxon>Paraburkholderia</taxon>
    </lineage>
</organism>
<accession>A0A1H1H2L1</accession>
<protein>
    <recommendedName>
        <fullName evidence="4">SGNH/GDSL hydrolase family protein</fullName>
    </recommendedName>
</protein>
<keyword evidence="1" id="KW-0732">Signal</keyword>